<name>A0A1I0EHE9_9FIRM</name>
<dbReference type="OrthoDB" id="1701909at2"/>
<reference evidence="2" key="1">
    <citation type="submission" date="2016-10" db="EMBL/GenBank/DDBJ databases">
        <authorList>
            <person name="Varghese N."/>
            <person name="Submissions S."/>
        </authorList>
    </citation>
    <scope>NUCLEOTIDE SEQUENCE [LARGE SCALE GENOMIC DNA]</scope>
    <source>
        <strain evidence="2">DSM 1551</strain>
    </source>
</reference>
<proteinExistence type="predicted"/>
<dbReference type="Pfam" id="PF09711">
    <property type="entry name" value="Cas_Csn2"/>
    <property type="match status" value="1"/>
</dbReference>
<dbReference type="GeneID" id="78288273"/>
<gene>
    <name evidence="1" type="ORF">SAMN04489758_11140</name>
</gene>
<dbReference type="RefSeq" id="WP_092353597.1">
    <property type="nucleotide sequence ID" value="NZ_FOIN01000011.1"/>
</dbReference>
<dbReference type="Gene3D" id="3.40.50.11940">
    <property type="match status" value="2"/>
</dbReference>
<dbReference type="NCBIfam" id="TIGR01866">
    <property type="entry name" value="cas_Csn2"/>
    <property type="match status" value="1"/>
</dbReference>
<dbReference type="Proteomes" id="UP000198558">
    <property type="component" value="Unassembled WGS sequence"/>
</dbReference>
<evidence type="ECO:0000313" key="2">
    <source>
        <dbReference type="Proteomes" id="UP000198558"/>
    </source>
</evidence>
<protein>
    <submittedName>
        <fullName evidence="1">CRISPR type II-A/NMEMI-associated protein Csn2</fullName>
    </submittedName>
</protein>
<evidence type="ECO:0000313" key="1">
    <source>
        <dbReference type="EMBL" id="SET44675.1"/>
    </source>
</evidence>
<organism evidence="1 2">
    <name type="scientific">Thomasclavelia cocleata</name>
    <dbReference type="NCBI Taxonomy" id="69824"/>
    <lineage>
        <taxon>Bacteria</taxon>
        <taxon>Bacillati</taxon>
        <taxon>Bacillota</taxon>
        <taxon>Erysipelotrichia</taxon>
        <taxon>Erysipelotrichales</taxon>
        <taxon>Coprobacillaceae</taxon>
        <taxon>Thomasclavelia</taxon>
    </lineage>
</organism>
<keyword evidence="2" id="KW-1185">Reference proteome</keyword>
<accession>A0A1I0EHE9</accession>
<dbReference type="InterPro" id="IPR010146">
    <property type="entry name" value="CRISPR-assoc_prot_Csn2-typ"/>
</dbReference>
<dbReference type="InterPro" id="IPR038600">
    <property type="entry name" value="Csn2_sf"/>
</dbReference>
<dbReference type="AlphaFoldDB" id="A0A1I0EHE9"/>
<sequence>MKMKIIGFDMDVDFSDSIDTILIIKDSKLFSKVAFEIYNYSLVSTCEIIILDDYGEIIKNNFIECIYDIISYDLTSKKVLAKIYMTIKNNIIDDIDKETTLLNDINKVNGLFIEELENYNLDYSYETNIKIENYLKLLNLKIVSSGESVFNKMIDLIEIYSELFNEHVIIFINIMSYLSDDELEEVLKYKRYKKLKCIFIENNFTRNIIANKYIIDDDLYMYKL</sequence>
<dbReference type="EMBL" id="FOIN01000011">
    <property type="protein sequence ID" value="SET44675.1"/>
    <property type="molecule type" value="Genomic_DNA"/>
</dbReference>